<dbReference type="FunFam" id="3.30.428.10:FF:000011">
    <property type="entry name" value="Fragile histidine triad"/>
    <property type="match status" value="1"/>
</dbReference>
<dbReference type="Gene3D" id="3.30.428.10">
    <property type="entry name" value="HIT-like"/>
    <property type="match status" value="1"/>
</dbReference>
<dbReference type="PROSITE" id="PS51084">
    <property type="entry name" value="HIT_2"/>
    <property type="match status" value="1"/>
</dbReference>
<keyword evidence="2" id="KW-0378">Hydrolase</keyword>
<gene>
    <name evidence="10" type="ORF">TrRE_jg2374</name>
</gene>
<accession>A0A9W6ZIK4</accession>
<proteinExistence type="predicted"/>
<dbReference type="InterPro" id="IPR019808">
    <property type="entry name" value="Histidine_triad_CS"/>
</dbReference>
<dbReference type="InterPro" id="IPR051884">
    <property type="entry name" value="Bis(5'-adenosyl)-TPase_reg"/>
</dbReference>
<feature type="active site" description="Tele-AMP-histidine intermediate" evidence="3">
    <location>
        <position position="119"/>
    </location>
</feature>
<dbReference type="OrthoDB" id="680339at2759"/>
<evidence type="ECO:0000256" key="8">
    <source>
        <dbReference type="SAM" id="MobiDB-lite"/>
    </source>
</evidence>
<feature type="short sequence motif" description="Histidine triad motif" evidence="4 7">
    <location>
        <begin position="117"/>
        <end position="121"/>
    </location>
</feature>
<evidence type="ECO:0000256" key="4">
    <source>
        <dbReference type="PIRSR" id="PIRSR601310-3"/>
    </source>
</evidence>
<evidence type="ECO:0000256" key="6">
    <source>
        <dbReference type="PIRSR" id="PIRSR639383-3"/>
    </source>
</evidence>
<evidence type="ECO:0000256" key="2">
    <source>
        <dbReference type="ARBA" id="ARBA00022801"/>
    </source>
</evidence>
<dbReference type="Proteomes" id="UP001165082">
    <property type="component" value="Unassembled WGS sequence"/>
</dbReference>
<evidence type="ECO:0000313" key="11">
    <source>
        <dbReference type="Proteomes" id="UP001165082"/>
    </source>
</evidence>
<feature type="compositionally biased region" description="Gly residues" evidence="8">
    <location>
        <begin position="145"/>
        <end position="155"/>
    </location>
</feature>
<dbReference type="PANTHER" id="PTHR46243">
    <property type="entry name" value="BIS(5'-ADENOSYL)-TRIPHOSPHATASE"/>
    <property type="match status" value="1"/>
</dbReference>
<dbReference type="AlphaFoldDB" id="A0A9W6ZIK4"/>
<dbReference type="InterPro" id="IPR001310">
    <property type="entry name" value="Histidine_triad_HIT"/>
</dbReference>
<dbReference type="InterPro" id="IPR036265">
    <property type="entry name" value="HIT-like_sf"/>
</dbReference>
<dbReference type="SUPFAM" id="SSF54197">
    <property type="entry name" value="HIT-like"/>
    <property type="match status" value="1"/>
</dbReference>
<evidence type="ECO:0000256" key="1">
    <source>
        <dbReference type="ARBA" id="ARBA00022741"/>
    </source>
</evidence>
<feature type="binding site" evidence="5">
    <location>
        <position position="106"/>
    </location>
    <ligand>
        <name>substrate</name>
    </ligand>
</feature>
<dbReference type="EMBL" id="BRXZ01001953">
    <property type="protein sequence ID" value="GMH50665.1"/>
    <property type="molecule type" value="Genomic_DNA"/>
</dbReference>
<feature type="site" description="Important for induction of apoptosis" evidence="6">
    <location>
        <position position="137"/>
    </location>
</feature>
<dbReference type="InterPro" id="IPR011146">
    <property type="entry name" value="HIT-like"/>
</dbReference>
<evidence type="ECO:0000259" key="9">
    <source>
        <dbReference type="PROSITE" id="PS51084"/>
    </source>
</evidence>
<dbReference type="Pfam" id="PF01230">
    <property type="entry name" value="HIT"/>
    <property type="match status" value="1"/>
</dbReference>
<dbReference type="InterPro" id="IPR039383">
    <property type="entry name" value="FHIT"/>
</dbReference>
<dbReference type="GO" id="GO:0016787">
    <property type="term" value="F:hydrolase activity"/>
    <property type="evidence" value="ECO:0007669"/>
    <property type="project" value="UniProtKB-KW"/>
</dbReference>
<dbReference type="PANTHER" id="PTHR46243:SF1">
    <property type="entry name" value="BIS(5'-ADENOSYL)-TRIPHOSPHATASE"/>
    <property type="match status" value="1"/>
</dbReference>
<evidence type="ECO:0000313" key="10">
    <source>
        <dbReference type="EMBL" id="GMH50665.1"/>
    </source>
</evidence>
<keyword evidence="1" id="KW-0547">Nucleotide-binding</keyword>
<feature type="binding site" evidence="5">
    <location>
        <position position="49"/>
    </location>
    <ligand>
        <name>substrate</name>
    </ligand>
</feature>
<comment type="caution">
    <text evidence="10">The sequence shown here is derived from an EMBL/GenBank/DDBJ whole genome shotgun (WGS) entry which is preliminary data.</text>
</comment>
<evidence type="ECO:0000256" key="5">
    <source>
        <dbReference type="PIRSR" id="PIRSR639383-2"/>
    </source>
</evidence>
<keyword evidence="11" id="KW-1185">Reference proteome</keyword>
<feature type="binding site" evidence="5">
    <location>
        <position position="121"/>
    </location>
    <ligand>
        <name>substrate</name>
    </ligand>
</feature>
<feature type="domain" description="HIT" evidence="9">
    <location>
        <begin position="23"/>
        <end position="132"/>
    </location>
</feature>
<dbReference type="PROSITE" id="PS00892">
    <property type="entry name" value="HIT_1"/>
    <property type="match status" value="1"/>
</dbReference>
<sequence>MEGASDVAGGSSGAIGANGDDSDIQAFGKFKIPAGHVFYETEKSCAFVNLRPIVPGHVLVVCKRGGVTRMSALEDDEYADLWSTVRKVQRVVEEENGGVAANVAVQDGREAGQSVPHVHVHILPRQKGDFENNDQVYEELEGWGPWKGKGEGGGMEVPNDEDRKDRTGQMMADEAQTYRAKIT</sequence>
<dbReference type="CDD" id="cd01275">
    <property type="entry name" value="FHIT"/>
    <property type="match status" value="1"/>
</dbReference>
<reference evidence="10" key="1">
    <citation type="submission" date="2022-07" db="EMBL/GenBank/DDBJ databases">
        <title>Genome analysis of Parmales, a sister group of diatoms, reveals the evolutionary specialization of diatoms from phago-mixotrophs to photoautotrophs.</title>
        <authorList>
            <person name="Ban H."/>
            <person name="Sato S."/>
            <person name="Yoshikawa S."/>
            <person name="Kazumasa Y."/>
            <person name="Nakamura Y."/>
            <person name="Ichinomiya M."/>
            <person name="Saitoh K."/>
            <person name="Sato N."/>
            <person name="Blanc-Mathieu R."/>
            <person name="Endo H."/>
            <person name="Kuwata A."/>
            <person name="Ogata H."/>
        </authorList>
    </citation>
    <scope>NUCLEOTIDE SEQUENCE</scope>
</reference>
<feature type="region of interest" description="Disordered" evidence="8">
    <location>
        <begin position="142"/>
        <end position="183"/>
    </location>
</feature>
<evidence type="ECO:0000256" key="7">
    <source>
        <dbReference type="PROSITE-ProRule" id="PRU00464"/>
    </source>
</evidence>
<evidence type="ECO:0000256" key="3">
    <source>
        <dbReference type="PIRSR" id="PIRSR601310-1"/>
    </source>
</evidence>
<feature type="binding site" evidence="5">
    <location>
        <begin position="112"/>
        <end position="115"/>
    </location>
    <ligand>
        <name>substrate</name>
    </ligand>
</feature>
<name>A0A9W6ZIK4_9STRA</name>
<dbReference type="GO" id="GO:0000166">
    <property type="term" value="F:nucleotide binding"/>
    <property type="evidence" value="ECO:0007669"/>
    <property type="project" value="UniProtKB-KW"/>
</dbReference>
<protein>
    <recommendedName>
        <fullName evidence="9">HIT domain-containing protein</fullName>
    </recommendedName>
</protein>
<organism evidence="10 11">
    <name type="scientific">Triparma retinervis</name>
    <dbReference type="NCBI Taxonomy" id="2557542"/>
    <lineage>
        <taxon>Eukaryota</taxon>
        <taxon>Sar</taxon>
        <taxon>Stramenopiles</taxon>
        <taxon>Ochrophyta</taxon>
        <taxon>Bolidophyceae</taxon>
        <taxon>Parmales</taxon>
        <taxon>Triparmaceae</taxon>
        <taxon>Triparma</taxon>
    </lineage>
</organism>
<dbReference type="PRINTS" id="PR00332">
    <property type="entry name" value="HISTRIAD"/>
</dbReference>